<organism evidence="1">
    <name type="scientific">Borrelia bissettiae</name>
    <name type="common">Borreliella bissettiae</name>
    <dbReference type="NCBI Taxonomy" id="64897"/>
    <lineage>
        <taxon>Bacteria</taxon>
        <taxon>Pseudomonadati</taxon>
        <taxon>Spirochaetota</taxon>
        <taxon>Spirochaetia</taxon>
        <taxon>Spirochaetales</taxon>
        <taxon>Borreliaceae</taxon>
        <taxon>Borreliella</taxon>
    </lineage>
</organism>
<accession>A0A1L8Z9Y2</accession>
<dbReference type="RefSeq" id="WP_071983841.1">
    <property type="nucleotide sequence ID" value="NZ_JAJNFX010000011.1"/>
</dbReference>
<gene>
    <name evidence="1" type="ORF">ER70_08035</name>
</gene>
<reference evidence="1" key="2">
    <citation type="submission" date="2015-07" db="EMBL/GenBank/DDBJ databases">
        <authorList>
            <person name="Noorani M."/>
        </authorList>
    </citation>
    <scope>NUCLEOTIDE SEQUENCE</scope>
    <source>
        <strain evidence="1">CO275</strain>
        <plasmid evidence="1">unnamed</plasmid>
    </source>
</reference>
<reference evidence="1" key="1">
    <citation type="journal article" date="2015" name="Microbiology">
        <title>Similarities in murine infection and immune response to Borrelia bissettii and Borrelia burgdorferi sensu stricto.</title>
        <authorList>
            <person name="Leydet B.F.Jr."/>
            <person name="Liang F.T."/>
        </authorList>
    </citation>
    <scope>NUCLEOTIDE SEQUENCE [LARGE SCALE GENOMIC DNA]</scope>
    <source>
        <strain evidence="1">CO275</strain>
        <plasmid evidence="1">unnamed</plasmid>
    </source>
</reference>
<protein>
    <submittedName>
        <fullName evidence="1">Biotin--acetyl-CoA-carboxylase ligase</fullName>
    </submittedName>
</protein>
<dbReference type="InterPro" id="IPR007953">
    <property type="entry name" value="Holin-like_BlyB"/>
</dbReference>
<proteinExistence type="predicted"/>
<dbReference type="Pfam" id="PF05289">
    <property type="entry name" value="BLYB"/>
    <property type="match status" value="1"/>
</dbReference>
<keyword evidence="1" id="KW-0436">Ligase</keyword>
<sequence>MNEKSKTLFKDNLELGLTSISNLIEILSKFENEFGEVAHKGFSLVYDLYSYYTSIYKSNMERLESALTPTITKKLDPLNEKINKVIDLVNSDDKNLKIHNGLKFDESGTPIYKNQEISKIKNLTSSMYNIN</sequence>
<keyword evidence="1" id="KW-0614">Plasmid</keyword>
<dbReference type="GO" id="GO:0016874">
    <property type="term" value="F:ligase activity"/>
    <property type="evidence" value="ECO:0007669"/>
    <property type="project" value="UniProtKB-KW"/>
</dbReference>
<comment type="caution">
    <text evidence="1">The sequence shown here is derived from an EMBL/GenBank/DDBJ whole genome shotgun (WGS) entry which is preliminary data.</text>
</comment>
<evidence type="ECO:0000313" key="1">
    <source>
        <dbReference type="EMBL" id="OJH14563.1"/>
    </source>
</evidence>
<geneLocation type="plasmid" evidence="1">
    <name>unnamed</name>
</geneLocation>
<dbReference type="EMBL" id="JNBW01000461">
    <property type="protein sequence ID" value="OJH14563.1"/>
    <property type="molecule type" value="Genomic_DNA"/>
</dbReference>
<name>A0A1L8Z9Y2_BORBI</name>
<dbReference type="AlphaFoldDB" id="A0A1L8Z9Y2"/>